<sequence length="210" mass="22534">MSAALARFLPDFDLSVAGRLPRVETPVHQPGPQSAELPDLDAIREAARSRAWSEARAETEAELGERHAAALAEIELRHRAELDALRVELSALAAEAVPRAVSDRADRIAESLADDVAAVIRPLLDQALADRMLAALASEIRDACAIDAQTAVEVSGPASMLQALASLLGDEGPVMTLTETQSVDLVVTMDRTRWTTRLDAWAASLREALK</sequence>
<comment type="caution">
    <text evidence="1">The sequence shown here is derived from an EMBL/GenBank/DDBJ whole genome shotgun (WGS) entry which is preliminary data.</text>
</comment>
<keyword evidence="2" id="KW-1185">Reference proteome</keyword>
<reference evidence="1 2" key="1">
    <citation type="submission" date="2018-05" db="EMBL/GenBank/DDBJ databases">
        <title>Genomic Encyclopedia of Type Strains, Phase IV (KMG-IV): sequencing the most valuable type-strain genomes for metagenomic binning, comparative biology and taxonomic classification.</title>
        <authorList>
            <person name="Goeker M."/>
        </authorList>
    </citation>
    <scope>NUCLEOTIDE SEQUENCE [LARGE SCALE GENOMIC DNA]</scope>
    <source>
        <strain evidence="1 2">DSM 16791</strain>
    </source>
</reference>
<evidence type="ECO:0008006" key="3">
    <source>
        <dbReference type="Google" id="ProtNLM"/>
    </source>
</evidence>
<organism evidence="1 2">
    <name type="scientific">Hoeflea marina</name>
    <dbReference type="NCBI Taxonomy" id="274592"/>
    <lineage>
        <taxon>Bacteria</taxon>
        <taxon>Pseudomonadati</taxon>
        <taxon>Pseudomonadota</taxon>
        <taxon>Alphaproteobacteria</taxon>
        <taxon>Hyphomicrobiales</taxon>
        <taxon>Rhizobiaceae</taxon>
        <taxon>Hoeflea</taxon>
    </lineage>
</organism>
<name>A0A317PHC3_9HYPH</name>
<dbReference type="Proteomes" id="UP000246352">
    <property type="component" value="Unassembled WGS sequence"/>
</dbReference>
<proteinExistence type="predicted"/>
<gene>
    <name evidence="1" type="ORF">DFR52_1142</name>
</gene>
<dbReference type="OrthoDB" id="8276977at2"/>
<dbReference type="RefSeq" id="WP_110034607.1">
    <property type="nucleotide sequence ID" value="NZ_QGTR01000014.1"/>
</dbReference>
<accession>A0A317PHC3</accession>
<evidence type="ECO:0000313" key="2">
    <source>
        <dbReference type="Proteomes" id="UP000246352"/>
    </source>
</evidence>
<dbReference type="EMBL" id="QGTR01000014">
    <property type="protein sequence ID" value="PWV95245.1"/>
    <property type="molecule type" value="Genomic_DNA"/>
</dbReference>
<evidence type="ECO:0000313" key="1">
    <source>
        <dbReference type="EMBL" id="PWV95245.1"/>
    </source>
</evidence>
<protein>
    <recommendedName>
        <fullName evidence="3">Flagellar assembly protein FliH</fullName>
    </recommendedName>
</protein>
<dbReference type="AlphaFoldDB" id="A0A317PHC3"/>